<name>A0A4V2V3J4_9HYPH</name>
<proteinExistence type="predicted"/>
<dbReference type="InterPro" id="IPR012334">
    <property type="entry name" value="Pectin_lyas_fold"/>
</dbReference>
<comment type="caution">
    <text evidence="2">The sequence shown here is derived from an EMBL/GenBank/DDBJ whole genome shotgun (WGS) entry which is preliminary data.</text>
</comment>
<dbReference type="SUPFAM" id="SSF51126">
    <property type="entry name" value="Pectin lyase-like"/>
    <property type="match status" value="1"/>
</dbReference>
<dbReference type="Pfam" id="PF05048">
    <property type="entry name" value="NosD"/>
    <property type="match status" value="1"/>
</dbReference>
<evidence type="ECO:0000259" key="1">
    <source>
        <dbReference type="Pfam" id="PF05048"/>
    </source>
</evidence>
<dbReference type="GO" id="GO:0016740">
    <property type="term" value="F:transferase activity"/>
    <property type="evidence" value="ECO:0007669"/>
    <property type="project" value="UniProtKB-KW"/>
</dbReference>
<dbReference type="EMBL" id="SMAR01000035">
    <property type="protein sequence ID" value="TCT33074.1"/>
    <property type="molecule type" value="Genomic_DNA"/>
</dbReference>
<dbReference type="InterPro" id="IPR011050">
    <property type="entry name" value="Pectin_lyase_fold/virulence"/>
</dbReference>
<dbReference type="Proteomes" id="UP000295097">
    <property type="component" value="Unassembled WGS sequence"/>
</dbReference>
<sequence>MTSHTVGTDRPQRNMSGENCYDVTQYPGGNAYEDIGAVINAIIADIKRRQSAVDSNGGGKPGAVIYIPPGDYHLVTQVVIDVSFLKIVGSGHGFTSSSIRFNTPADELANWHEVWPGGSRVIVDLPEGSAARGAEGAAFLIGRSGNPRISSVEFADFCIDGLHFVDDGRGDAENTYKNRKTGIHVASANDSFRITGMGLIYLEHGLVIHDADALALDNNFIAECGNCIELRGMGQASRIANNFVGAGYDGHSIYAENYGGILVSSNNVFPRGASSVYFSGVVRSSITGNRFHSFYPGMLVLADNCCENLVASNHFLRDREPWTPMQKYDNGLDDLHGLLRIEGSNNSLVANHISETIDSHYVNPPGAKPVIIHVVSGSGNYIANNHIVATTETAAEDDAPNSACFSTQVGALLSTSNLAELAVTTVLIRKEAVRNTVLDCGNDDQVVLDRKENAFRATPKFGE</sequence>
<keyword evidence="2" id="KW-0808">Transferase</keyword>
<accession>A0A4V2V3J4</accession>
<dbReference type="AlphaFoldDB" id="A0A4V2V3J4"/>
<dbReference type="Gene3D" id="2.160.20.10">
    <property type="entry name" value="Single-stranded right-handed beta-helix, Pectin lyase-like"/>
    <property type="match status" value="1"/>
</dbReference>
<dbReference type="OrthoDB" id="2501618at2"/>
<evidence type="ECO:0000313" key="2">
    <source>
        <dbReference type="EMBL" id="TCT33074.1"/>
    </source>
</evidence>
<protein>
    <submittedName>
        <fullName evidence="2">Inulin fructotransferase (DFA-I-forming)</fullName>
    </submittedName>
</protein>
<gene>
    <name evidence="2" type="ORF">EDC90_103536</name>
</gene>
<reference evidence="2 3" key="1">
    <citation type="submission" date="2019-03" db="EMBL/GenBank/DDBJ databases">
        <title>Freshwater and sediment microbial communities from various areas in North America, analyzing microbe dynamics in response to fracking.</title>
        <authorList>
            <person name="Lamendella R."/>
        </authorList>
    </citation>
    <scope>NUCLEOTIDE SEQUENCE [LARGE SCALE GENOMIC DNA]</scope>
    <source>
        <strain evidence="2 3">175.2</strain>
    </source>
</reference>
<evidence type="ECO:0000313" key="3">
    <source>
        <dbReference type="Proteomes" id="UP000295097"/>
    </source>
</evidence>
<organism evidence="2 3">
    <name type="scientific">Martelella mediterranea</name>
    <dbReference type="NCBI Taxonomy" id="293089"/>
    <lineage>
        <taxon>Bacteria</taxon>
        <taxon>Pseudomonadati</taxon>
        <taxon>Pseudomonadota</taxon>
        <taxon>Alphaproteobacteria</taxon>
        <taxon>Hyphomicrobiales</taxon>
        <taxon>Aurantimonadaceae</taxon>
        <taxon>Martelella</taxon>
    </lineage>
</organism>
<dbReference type="InterPro" id="IPR007742">
    <property type="entry name" value="NosD_dom"/>
</dbReference>
<feature type="domain" description="Periplasmic copper-binding protein NosD beta helix" evidence="1">
    <location>
        <begin position="173"/>
        <end position="320"/>
    </location>
</feature>
<dbReference type="CDD" id="cd21111">
    <property type="entry name" value="IFTase"/>
    <property type="match status" value="1"/>
</dbReference>
<keyword evidence="3" id="KW-1185">Reference proteome</keyword>